<dbReference type="PANTHER" id="PTHR47843:SF5">
    <property type="entry name" value="BTB_POZ DOMAIN PROTEIN"/>
    <property type="match status" value="1"/>
</dbReference>
<accession>A0A8H4U296</accession>
<dbReference type="InterPro" id="IPR011333">
    <property type="entry name" value="SKP1/BTB/POZ_sf"/>
</dbReference>
<dbReference type="SMART" id="SM00225">
    <property type="entry name" value="BTB"/>
    <property type="match status" value="1"/>
</dbReference>
<dbReference type="OrthoDB" id="1022638at2759"/>
<proteinExistence type="predicted"/>
<gene>
    <name evidence="3" type="ORF">FSARC_4137</name>
</gene>
<evidence type="ECO:0000313" key="4">
    <source>
        <dbReference type="Proteomes" id="UP000622797"/>
    </source>
</evidence>
<organism evidence="3 4">
    <name type="scientific">Fusarium sarcochroum</name>
    <dbReference type="NCBI Taxonomy" id="1208366"/>
    <lineage>
        <taxon>Eukaryota</taxon>
        <taxon>Fungi</taxon>
        <taxon>Dikarya</taxon>
        <taxon>Ascomycota</taxon>
        <taxon>Pezizomycotina</taxon>
        <taxon>Sordariomycetes</taxon>
        <taxon>Hypocreomycetidae</taxon>
        <taxon>Hypocreales</taxon>
        <taxon>Nectriaceae</taxon>
        <taxon>Fusarium</taxon>
        <taxon>Fusarium lateritium species complex</taxon>
    </lineage>
</organism>
<evidence type="ECO:0000313" key="3">
    <source>
        <dbReference type="EMBL" id="KAF4968443.1"/>
    </source>
</evidence>
<dbReference type="Proteomes" id="UP000622797">
    <property type="component" value="Unassembled WGS sequence"/>
</dbReference>
<feature type="region of interest" description="Disordered" evidence="1">
    <location>
        <begin position="89"/>
        <end position="120"/>
    </location>
</feature>
<evidence type="ECO:0000256" key="1">
    <source>
        <dbReference type="SAM" id="MobiDB-lite"/>
    </source>
</evidence>
<reference evidence="3" key="2">
    <citation type="submission" date="2020-05" db="EMBL/GenBank/DDBJ databases">
        <authorList>
            <person name="Kim H.-S."/>
            <person name="Proctor R.H."/>
            <person name="Brown D.W."/>
        </authorList>
    </citation>
    <scope>NUCLEOTIDE SEQUENCE</scope>
    <source>
        <strain evidence="3">NRRL 20472</strain>
    </source>
</reference>
<evidence type="ECO:0000259" key="2">
    <source>
        <dbReference type="PROSITE" id="PS50097"/>
    </source>
</evidence>
<dbReference type="SUPFAM" id="SSF54695">
    <property type="entry name" value="POZ domain"/>
    <property type="match status" value="1"/>
</dbReference>
<feature type="domain" description="BTB" evidence="2">
    <location>
        <begin position="19"/>
        <end position="86"/>
    </location>
</feature>
<dbReference type="Pfam" id="PF00651">
    <property type="entry name" value="BTB"/>
    <property type="match status" value="1"/>
</dbReference>
<dbReference type="EMBL" id="JABEXW010000199">
    <property type="protein sequence ID" value="KAF4968443.1"/>
    <property type="molecule type" value="Genomic_DNA"/>
</dbReference>
<name>A0A8H4U296_9HYPO</name>
<keyword evidence="4" id="KW-1185">Reference proteome</keyword>
<dbReference type="PANTHER" id="PTHR47843">
    <property type="entry name" value="BTB DOMAIN-CONTAINING PROTEIN-RELATED"/>
    <property type="match status" value="1"/>
</dbReference>
<sequence length="304" mass="34114">MALPSRSFLLPLIESGKYSDFTLICKGHEFKLHQVIVCPQSPVLTAALSGGFQEAISKVITVNGFDLPAVQHMISFLYTGEYQIVFKSEQKSTSDDGQNREEADAVSHSSPAPSEPTEDETVEILLSHLRVNAIADYYNIQNLSQLANSKIQAILEETQDADVFPKVLQEVSTSNRDADLHSIIASATAKCIEQLTELQTFRDVELEHSLSMEILRACGTRIHKLQHELKTTQQEAAAYQASEASEKLTKKLFIEQTNDSIDFLGRTFECRHCSKDFGCYFEKRGLREDASLWRHIDQGLDRSL</sequence>
<reference evidence="3" key="1">
    <citation type="journal article" date="2020" name="BMC Genomics">
        <title>Correction to: Identification and distribution of gene clusters required for synthesis of sphingolipid metabolism inhibitors in diverse species of the filamentous fungus Fusarium.</title>
        <authorList>
            <person name="Kim H.S."/>
            <person name="Lohmar J.M."/>
            <person name="Busman M."/>
            <person name="Brown D.W."/>
            <person name="Naumann T.A."/>
            <person name="Divon H.H."/>
            <person name="Lysoe E."/>
            <person name="Uhlig S."/>
            <person name="Proctor R.H."/>
        </authorList>
    </citation>
    <scope>NUCLEOTIDE SEQUENCE</scope>
    <source>
        <strain evidence="3">NRRL 20472</strain>
    </source>
</reference>
<comment type="caution">
    <text evidence="3">The sequence shown here is derived from an EMBL/GenBank/DDBJ whole genome shotgun (WGS) entry which is preliminary data.</text>
</comment>
<dbReference type="CDD" id="cd18186">
    <property type="entry name" value="BTB_POZ_ZBTB_KLHL-like"/>
    <property type="match status" value="1"/>
</dbReference>
<protein>
    <recommendedName>
        <fullName evidence="2">BTB domain-containing protein</fullName>
    </recommendedName>
</protein>
<dbReference type="Gene3D" id="3.30.710.10">
    <property type="entry name" value="Potassium Channel Kv1.1, Chain A"/>
    <property type="match status" value="1"/>
</dbReference>
<dbReference type="PROSITE" id="PS50097">
    <property type="entry name" value="BTB"/>
    <property type="match status" value="1"/>
</dbReference>
<dbReference type="InterPro" id="IPR000210">
    <property type="entry name" value="BTB/POZ_dom"/>
</dbReference>
<feature type="compositionally biased region" description="Basic and acidic residues" evidence="1">
    <location>
        <begin position="89"/>
        <end position="105"/>
    </location>
</feature>
<dbReference type="AlphaFoldDB" id="A0A8H4U296"/>